<accession>A0AA51NCF3</accession>
<dbReference type="Proteomes" id="UP001230496">
    <property type="component" value="Chromosome"/>
</dbReference>
<dbReference type="SUPFAM" id="SSF46689">
    <property type="entry name" value="Homeodomain-like"/>
    <property type="match status" value="1"/>
</dbReference>
<dbReference type="AlphaFoldDB" id="A0AA51NCF3"/>
<dbReference type="PRINTS" id="PR00032">
    <property type="entry name" value="HTHARAC"/>
</dbReference>
<feature type="transmembrane region" description="Helical" evidence="4">
    <location>
        <begin position="127"/>
        <end position="145"/>
    </location>
</feature>
<keyword evidence="4" id="KW-1133">Transmembrane helix</keyword>
<dbReference type="InterPro" id="IPR009057">
    <property type="entry name" value="Homeodomain-like_sf"/>
</dbReference>
<evidence type="ECO:0000256" key="4">
    <source>
        <dbReference type="SAM" id="Phobius"/>
    </source>
</evidence>
<feature type="domain" description="HTH araC/xylS-type" evidence="5">
    <location>
        <begin position="180"/>
        <end position="281"/>
    </location>
</feature>
<feature type="transmembrane region" description="Helical" evidence="4">
    <location>
        <begin position="54"/>
        <end position="75"/>
    </location>
</feature>
<dbReference type="SMART" id="SM00342">
    <property type="entry name" value="HTH_ARAC"/>
    <property type="match status" value="1"/>
</dbReference>
<dbReference type="RefSeq" id="WP_308347732.1">
    <property type="nucleotide sequence ID" value="NZ_CP129971.1"/>
</dbReference>
<dbReference type="PROSITE" id="PS01124">
    <property type="entry name" value="HTH_ARAC_FAMILY_2"/>
    <property type="match status" value="1"/>
</dbReference>
<dbReference type="EMBL" id="CP129971">
    <property type="protein sequence ID" value="WMN11021.1"/>
    <property type="molecule type" value="Genomic_DNA"/>
</dbReference>
<keyword evidence="3" id="KW-0804">Transcription</keyword>
<evidence type="ECO:0000256" key="1">
    <source>
        <dbReference type="ARBA" id="ARBA00023015"/>
    </source>
</evidence>
<dbReference type="PANTHER" id="PTHR43280:SF29">
    <property type="entry name" value="ARAC-FAMILY TRANSCRIPTIONAL REGULATOR"/>
    <property type="match status" value="1"/>
</dbReference>
<dbReference type="InterPro" id="IPR018060">
    <property type="entry name" value="HTH_AraC"/>
</dbReference>
<keyword evidence="1" id="KW-0805">Transcription regulation</keyword>
<organism evidence="6 7">
    <name type="scientific">Marivirga salinarum</name>
    <dbReference type="NCBI Taxonomy" id="3059078"/>
    <lineage>
        <taxon>Bacteria</taxon>
        <taxon>Pseudomonadati</taxon>
        <taxon>Bacteroidota</taxon>
        <taxon>Cytophagia</taxon>
        <taxon>Cytophagales</taxon>
        <taxon>Marivirgaceae</taxon>
        <taxon>Marivirga</taxon>
    </lineage>
</organism>
<dbReference type="Pfam" id="PF12833">
    <property type="entry name" value="HTH_18"/>
    <property type="match status" value="1"/>
</dbReference>
<evidence type="ECO:0000313" key="6">
    <source>
        <dbReference type="EMBL" id="WMN11021.1"/>
    </source>
</evidence>
<feature type="transmembrane region" description="Helical" evidence="4">
    <location>
        <begin position="95"/>
        <end position="115"/>
    </location>
</feature>
<keyword evidence="7" id="KW-1185">Reference proteome</keyword>
<evidence type="ECO:0000256" key="3">
    <source>
        <dbReference type="ARBA" id="ARBA00023163"/>
    </source>
</evidence>
<dbReference type="PANTHER" id="PTHR43280">
    <property type="entry name" value="ARAC-FAMILY TRANSCRIPTIONAL REGULATOR"/>
    <property type="match status" value="1"/>
</dbReference>
<protein>
    <submittedName>
        <fullName evidence="6">Helix-turn-helix domain-containing protein</fullName>
    </submittedName>
</protein>
<dbReference type="InterPro" id="IPR020449">
    <property type="entry name" value="Tscrpt_reg_AraC-type_HTH"/>
</dbReference>
<feature type="transmembrane region" description="Helical" evidence="4">
    <location>
        <begin position="29"/>
        <end position="48"/>
    </location>
</feature>
<sequence length="283" mass="33751">MALVFLQMPLLYFYVKRACFSDFKLKPKLIWHSAPFFIFLLIFSFFEINQRLEIYYVVILQLQYYLYIGAIFLVLRKYKRIHDKFHSLQSETYRWLMTASLLFLLGNSFVLFRGVFEVLNDFQRFPWLNMTTALFGLLVISWFVLKTMRNPELFNKVNEITSSSRKIAMADWEQLQNEQDQLHQYMTKHKPYLEEALSLQGLSQKTSIPMKRLSLLINQKIGMHFFDFVNAYRIEESKKLLKESDFTIQQIMYEVGFNSKSSFNTAFKKHSSLTPSAFRKQSV</sequence>
<dbReference type="KEGG" id="msaa:QYS49_36890"/>
<gene>
    <name evidence="6" type="ORF">QYS49_36890</name>
</gene>
<evidence type="ECO:0000313" key="7">
    <source>
        <dbReference type="Proteomes" id="UP001230496"/>
    </source>
</evidence>
<evidence type="ECO:0000256" key="2">
    <source>
        <dbReference type="ARBA" id="ARBA00023125"/>
    </source>
</evidence>
<name>A0AA51NCF3_9BACT</name>
<reference evidence="6 7" key="1">
    <citation type="submission" date="2023-08" db="EMBL/GenBank/DDBJ databases">
        <title>Comparative genomics and taxonomic characterization of three novel marine species of genus Marivirga.</title>
        <authorList>
            <person name="Muhammad N."/>
            <person name="Kim S.-G."/>
        </authorList>
    </citation>
    <scope>NUCLEOTIDE SEQUENCE [LARGE SCALE GENOMIC DNA]</scope>
    <source>
        <strain evidence="6 7">BDSF4-3</strain>
    </source>
</reference>
<proteinExistence type="predicted"/>
<dbReference type="Gene3D" id="1.10.10.60">
    <property type="entry name" value="Homeodomain-like"/>
    <property type="match status" value="2"/>
</dbReference>
<dbReference type="GO" id="GO:0003700">
    <property type="term" value="F:DNA-binding transcription factor activity"/>
    <property type="evidence" value="ECO:0007669"/>
    <property type="project" value="InterPro"/>
</dbReference>
<keyword evidence="2" id="KW-0238">DNA-binding</keyword>
<dbReference type="GO" id="GO:0043565">
    <property type="term" value="F:sequence-specific DNA binding"/>
    <property type="evidence" value="ECO:0007669"/>
    <property type="project" value="InterPro"/>
</dbReference>
<keyword evidence="4" id="KW-0812">Transmembrane</keyword>
<keyword evidence="4" id="KW-0472">Membrane</keyword>
<evidence type="ECO:0000259" key="5">
    <source>
        <dbReference type="PROSITE" id="PS01124"/>
    </source>
</evidence>